<protein>
    <submittedName>
        <fullName evidence="1">Uncharacterized protein</fullName>
    </submittedName>
</protein>
<proteinExistence type="predicted"/>
<dbReference type="AlphaFoldDB" id="A0A1X7V6M7"/>
<reference evidence="1" key="1">
    <citation type="submission" date="2017-05" db="UniProtKB">
        <authorList>
            <consortium name="EnsemblMetazoa"/>
        </authorList>
    </citation>
    <scope>IDENTIFICATION</scope>
</reference>
<name>A0A1X7V6M7_AMPQE</name>
<accession>A0A1X7V6M7</accession>
<sequence length="64" mass="7487">MFLVFLYQRESLQVVKELILVKKSVLKMPTSGSMPDWSVYSLYSDMCIYCERVPLCYLQHSTST</sequence>
<evidence type="ECO:0000313" key="1">
    <source>
        <dbReference type="EnsemblMetazoa" id="Aqu2.1.35648_001"/>
    </source>
</evidence>
<organism evidence="1">
    <name type="scientific">Amphimedon queenslandica</name>
    <name type="common">Sponge</name>
    <dbReference type="NCBI Taxonomy" id="400682"/>
    <lineage>
        <taxon>Eukaryota</taxon>
        <taxon>Metazoa</taxon>
        <taxon>Porifera</taxon>
        <taxon>Demospongiae</taxon>
        <taxon>Heteroscleromorpha</taxon>
        <taxon>Haplosclerida</taxon>
        <taxon>Niphatidae</taxon>
        <taxon>Amphimedon</taxon>
    </lineage>
</organism>
<dbReference type="EnsemblMetazoa" id="Aqu2.1.35648_001">
    <property type="protein sequence ID" value="Aqu2.1.35648_001"/>
    <property type="gene ID" value="Aqu2.1.35648"/>
</dbReference>
<dbReference type="InParanoid" id="A0A1X7V6M7"/>